<dbReference type="Proteomes" id="UP000603715">
    <property type="component" value="Unassembled WGS sequence"/>
</dbReference>
<evidence type="ECO:0000313" key="4">
    <source>
        <dbReference type="Proteomes" id="UP001107960"/>
    </source>
</evidence>
<dbReference type="InterPro" id="IPR015018">
    <property type="entry name" value="DUF1905"/>
</dbReference>
<dbReference type="InterPro" id="IPR037079">
    <property type="entry name" value="AF2212/PG0164-like_sf"/>
</dbReference>
<comment type="caution">
    <text evidence="2">The sequence shown here is derived from an EMBL/GenBank/DDBJ whole genome shotgun (WGS) entry which is preliminary data.</text>
</comment>
<evidence type="ECO:0000313" key="2">
    <source>
        <dbReference type="EMBL" id="MCC9036160.1"/>
    </source>
</evidence>
<dbReference type="Pfam" id="PF08922">
    <property type="entry name" value="DUF1905"/>
    <property type="match status" value="1"/>
</dbReference>
<proteinExistence type="predicted"/>
<dbReference type="Proteomes" id="UP001107960">
    <property type="component" value="Unassembled WGS sequence"/>
</dbReference>
<gene>
    <name evidence="1" type="ORF">IEW27_01800</name>
    <name evidence="2" type="ORF">LNP80_18225</name>
</gene>
<dbReference type="AlphaFoldDB" id="A0A9Q3YWY3"/>
<reference evidence="3" key="2">
    <citation type="submission" date="2023-07" db="EMBL/GenBank/DDBJ databases">
        <title>Description of novel Chryseobacterium sp. strain C-2.</title>
        <authorList>
            <person name="Saticioglu I.B."/>
        </authorList>
    </citation>
    <scope>NUCLEOTIDE SEQUENCE [LARGE SCALE GENOMIC DNA]</scope>
    <source>
        <strain evidence="3">C-2</strain>
    </source>
</reference>
<dbReference type="RefSeq" id="WP_191177967.1">
    <property type="nucleotide sequence ID" value="NZ_JACXXP010000001.1"/>
</dbReference>
<dbReference type="EMBL" id="JACXXP010000001">
    <property type="protein sequence ID" value="MBD3903331.1"/>
    <property type="molecule type" value="Genomic_DNA"/>
</dbReference>
<keyword evidence="3" id="KW-1185">Reference proteome</keyword>
<name>A0A9Q3YWY3_9FLAO</name>
<organism evidence="2 4">
    <name type="scientific">Chryseobacterium muglaense</name>
    <dbReference type="NCBI Taxonomy" id="2893752"/>
    <lineage>
        <taxon>Bacteria</taxon>
        <taxon>Pseudomonadati</taxon>
        <taxon>Bacteroidota</taxon>
        <taxon>Flavobacteriia</taxon>
        <taxon>Flavobacteriales</taxon>
        <taxon>Weeksellaceae</taxon>
        <taxon>Chryseobacterium group</taxon>
        <taxon>Chryseobacterium</taxon>
    </lineage>
</organism>
<evidence type="ECO:0000313" key="3">
    <source>
        <dbReference type="Proteomes" id="UP000603715"/>
    </source>
</evidence>
<dbReference type="SUPFAM" id="SSF141694">
    <property type="entry name" value="AF2212/PG0164-like"/>
    <property type="match status" value="1"/>
</dbReference>
<dbReference type="Gene3D" id="2.40.30.100">
    <property type="entry name" value="AF2212/PG0164-like"/>
    <property type="match status" value="1"/>
</dbReference>
<reference evidence="2" key="1">
    <citation type="submission" date="2021-11" db="EMBL/GenBank/DDBJ databases">
        <title>Description of novel Chryseobacterium species.</title>
        <authorList>
            <person name="Saticioglu I.B."/>
            <person name="Ay H."/>
            <person name="Altun S."/>
            <person name="Duman M."/>
        </authorList>
    </citation>
    <scope>NUCLEOTIDE SEQUENCE</scope>
    <source>
        <strain evidence="2">C-39</strain>
    </source>
</reference>
<reference evidence="1" key="3">
    <citation type="submission" date="2024-05" db="EMBL/GenBank/DDBJ databases">
        <title>Description of novel Chryseobacterium sp. strain C-2.</title>
        <authorList>
            <person name="Saticioglu I.B."/>
        </authorList>
    </citation>
    <scope>NUCLEOTIDE SEQUENCE</scope>
    <source>
        <strain evidence="1">C-2</strain>
    </source>
</reference>
<dbReference type="EMBL" id="JAJJML010000001">
    <property type="protein sequence ID" value="MCC9036160.1"/>
    <property type="molecule type" value="Genomic_DNA"/>
</dbReference>
<protein>
    <submittedName>
        <fullName evidence="2">DUF1905 domain-containing protein</fullName>
    </submittedName>
</protein>
<accession>A0A9Q3YWY3</accession>
<evidence type="ECO:0000313" key="1">
    <source>
        <dbReference type="EMBL" id="MBD3903331.1"/>
    </source>
</evidence>
<sequence length="152" mass="17092">MKEIIKNKKLKLQYLPGNGAWTYHLVIPDTKDIDGSWGALKVSGIIDDYELKEMNLAPRTDADKMISINGEIRKSIGKSGGDTVNVTLFLHTNERIDNKSDVLKCFEDADVLKSFKALSKEEQGEIIDGITSQKTEAKQIEQINHYVNQLLN</sequence>